<dbReference type="Proteomes" id="UP000260823">
    <property type="component" value="Unassembled WGS sequence"/>
</dbReference>
<sequence length="523" mass="56158">MKKIFSIVLTGICIVSATSCKKYLDINTNPNQPTTATPALVFPQALTATASLISNSGDYNEYGSRLNGYFGNAGGFGSLGNLISYNFTTGDFNGLFQNTYDNLEDYQYIIDNTDPSSIENATANIMRAYDFQMLVDTYNKVPYLDALKGSSVLQPTYTDGEVIYKDLGDKLDAAIATLNAGTTSGVFGTSDVLFKGDLSLWKKFANTLKLRLIIRAGSKVAFTKPTPDATVGFLTTDALVNPGYTKTVGKQNPMWDKWAFSETGAVRGAANVYLASPWILSFFNGTKIDDPARGKVIFFGYNGASTLSNQLGNTSASASKAPTPAFFYTLRDVGTTVQGSGSTGKGILKGETAGQPLMLAAESYLLQSEAAVRGIISGADAKALFNNGIKASFNYLYKDASGTVVGDANGDYATYLSNNSTNRLVNFDLAGTNEQKVEAIINQKYIALAYLFGAEAWNEFRRTGYPAITGNTPTTTFASTVSVSTAPNKLPTRILYPVSEYSYNSANTPSGINPFSDKIFWAK</sequence>
<evidence type="ECO:0000313" key="1">
    <source>
        <dbReference type="EMBL" id="RFZ82894.1"/>
    </source>
</evidence>
<dbReference type="AlphaFoldDB" id="A0A3E2NPI3"/>
<dbReference type="InterPro" id="IPR041662">
    <property type="entry name" value="SusD-like_2"/>
</dbReference>
<gene>
    <name evidence="1" type="ORF">DYU05_12095</name>
</gene>
<dbReference type="PROSITE" id="PS51257">
    <property type="entry name" value="PROKAR_LIPOPROTEIN"/>
    <property type="match status" value="1"/>
</dbReference>
<reference evidence="1 2" key="1">
    <citation type="submission" date="2018-08" db="EMBL/GenBank/DDBJ databases">
        <title>Mucilaginibacter terrae sp. nov., isolated from manganese diggings.</title>
        <authorList>
            <person name="Huang Y."/>
            <person name="Zhou Z."/>
        </authorList>
    </citation>
    <scope>NUCLEOTIDE SEQUENCE [LARGE SCALE GENOMIC DNA]</scope>
    <source>
        <strain evidence="1 2">ZH6</strain>
    </source>
</reference>
<name>A0A3E2NPI3_9SPHI</name>
<dbReference type="RefSeq" id="WP_117383363.1">
    <property type="nucleotide sequence ID" value="NZ_QWDE01000002.1"/>
</dbReference>
<organism evidence="1 2">
    <name type="scientific">Mucilaginibacter terrenus</name>
    <dbReference type="NCBI Taxonomy" id="2482727"/>
    <lineage>
        <taxon>Bacteria</taxon>
        <taxon>Pseudomonadati</taxon>
        <taxon>Bacteroidota</taxon>
        <taxon>Sphingobacteriia</taxon>
        <taxon>Sphingobacteriales</taxon>
        <taxon>Sphingobacteriaceae</taxon>
        <taxon>Mucilaginibacter</taxon>
    </lineage>
</organism>
<comment type="caution">
    <text evidence="1">The sequence shown here is derived from an EMBL/GenBank/DDBJ whole genome shotgun (WGS) entry which is preliminary data.</text>
</comment>
<dbReference type="EMBL" id="QWDE01000002">
    <property type="protein sequence ID" value="RFZ82894.1"/>
    <property type="molecule type" value="Genomic_DNA"/>
</dbReference>
<accession>A0A3E2NPI3</accession>
<protein>
    <submittedName>
        <fullName evidence="1">SusD/RagB family nutrient-binding outer membrane lipoprotein</fullName>
    </submittedName>
</protein>
<dbReference type="Pfam" id="PF12771">
    <property type="entry name" value="SusD-like_2"/>
    <property type="match status" value="1"/>
</dbReference>
<dbReference type="OrthoDB" id="9766256at2"/>
<dbReference type="InterPro" id="IPR011990">
    <property type="entry name" value="TPR-like_helical_dom_sf"/>
</dbReference>
<keyword evidence="2" id="KW-1185">Reference proteome</keyword>
<keyword evidence="1" id="KW-0449">Lipoprotein</keyword>
<proteinExistence type="predicted"/>
<evidence type="ECO:0000313" key="2">
    <source>
        <dbReference type="Proteomes" id="UP000260823"/>
    </source>
</evidence>
<dbReference type="Gene3D" id="1.25.40.390">
    <property type="match status" value="1"/>
</dbReference>
<dbReference type="SUPFAM" id="SSF48452">
    <property type="entry name" value="TPR-like"/>
    <property type="match status" value="1"/>
</dbReference>